<accession>A0AA86SY16</accession>
<gene>
    <name evidence="1" type="ORF">AYBTSS11_LOCUS25036</name>
</gene>
<proteinExistence type="predicted"/>
<protein>
    <submittedName>
        <fullName evidence="1">Uncharacterized protein</fullName>
    </submittedName>
</protein>
<dbReference type="Proteomes" id="UP001189624">
    <property type="component" value="Chromosome 9"/>
</dbReference>
<evidence type="ECO:0000313" key="1">
    <source>
        <dbReference type="EMBL" id="CAJ1972979.1"/>
    </source>
</evidence>
<organism evidence="1 2">
    <name type="scientific">Sphenostylis stenocarpa</name>
    <dbReference type="NCBI Taxonomy" id="92480"/>
    <lineage>
        <taxon>Eukaryota</taxon>
        <taxon>Viridiplantae</taxon>
        <taxon>Streptophyta</taxon>
        <taxon>Embryophyta</taxon>
        <taxon>Tracheophyta</taxon>
        <taxon>Spermatophyta</taxon>
        <taxon>Magnoliopsida</taxon>
        <taxon>eudicotyledons</taxon>
        <taxon>Gunneridae</taxon>
        <taxon>Pentapetalae</taxon>
        <taxon>rosids</taxon>
        <taxon>fabids</taxon>
        <taxon>Fabales</taxon>
        <taxon>Fabaceae</taxon>
        <taxon>Papilionoideae</taxon>
        <taxon>50 kb inversion clade</taxon>
        <taxon>NPAAA clade</taxon>
        <taxon>indigoferoid/millettioid clade</taxon>
        <taxon>Phaseoleae</taxon>
        <taxon>Sphenostylis</taxon>
    </lineage>
</organism>
<dbReference type="Gramene" id="rna-AYBTSS11_LOCUS25036">
    <property type="protein sequence ID" value="CAJ1972979.1"/>
    <property type="gene ID" value="gene-AYBTSS11_LOCUS25036"/>
</dbReference>
<reference evidence="1" key="1">
    <citation type="submission" date="2023-10" db="EMBL/GenBank/DDBJ databases">
        <authorList>
            <person name="Domelevo Entfellner J.-B."/>
        </authorList>
    </citation>
    <scope>NUCLEOTIDE SEQUENCE</scope>
</reference>
<sequence length="155" mass="17472">MSLTEVCSGTLSFSLCFKDLTMSKTIGIAKEQGRSYYQQTMGMKDVPCRRFNSSGKGLLIKRGGKRFAGFVAAPLLRDNLYFATFDKDHGGEEEVADCGRKRIGSLFSCHIGVNVAYTSRESWLLRNVQEYAETEACVIVKRVNFNRLGICWLRF</sequence>
<keyword evidence="2" id="KW-1185">Reference proteome</keyword>
<evidence type="ECO:0000313" key="2">
    <source>
        <dbReference type="Proteomes" id="UP001189624"/>
    </source>
</evidence>
<name>A0AA86SY16_9FABA</name>
<dbReference type="EMBL" id="OY731406">
    <property type="protein sequence ID" value="CAJ1972979.1"/>
    <property type="molecule type" value="Genomic_DNA"/>
</dbReference>
<dbReference type="AlphaFoldDB" id="A0AA86SY16"/>